<evidence type="ECO:0000313" key="1">
    <source>
        <dbReference type="EMBL" id="KAG6638437.1"/>
    </source>
</evidence>
<sequence length="113" mass="13041">MGEVFVQFSRGKVERFAVHFRFAIVMKFLRQRSSLDRIRVFRFLSSLLFLSNSLSYSHSPLSHPTLPSSKPSKPTLASSSTALPLMLSSWVMTFFLVLLLPHRPPWLPERFCL</sequence>
<dbReference type="Proteomes" id="UP000811609">
    <property type="component" value="Chromosome 10"/>
</dbReference>
<reference evidence="1" key="1">
    <citation type="submission" date="2020-12" db="EMBL/GenBank/DDBJ databases">
        <title>WGS assembly of Carya illinoinensis cv. Pawnee.</title>
        <authorList>
            <person name="Platts A."/>
            <person name="Shu S."/>
            <person name="Wright S."/>
            <person name="Barry K."/>
            <person name="Edger P."/>
            <person name="Pires J.C."/>
            <person name="Schmutz J."/>
        </authorList>
    </citation>
    <scope>NUCLEOTIDE SEQUENCE</scope>
    <source>
        <tissue evidence="1">Leaf</tissue>
    </source>
</reference>
<dbReference type="EMBL" id="CM031834">
    <property type="protein sequence ID" value="KAG6690872.1"/>
    <property type="molecule type" value="Genomic_DNA"/>
</dbReference>
<comment type="caution">
    <text evidence="1">The sequence shown here is derived from an EMBL/GenBank/DDBJ whole genome shotgun (WGS) entry which is preliminary data.</text>
</comment>
<proteinExistence type="predicted"/>
<dbReference type="EMBL" id="CM031818">
    <property type="protein sequence ID" value="KAG6638437.1"/>
    <property type="molecule type" value="Genomic_DNA"/>
</dbReference>
<gene>
    <name evidence="1" type="ORF">CIPAW_10G034600</name>
    <name evidence="2" type="ORF">I3842_10G034000</name>
</gene>
<reference evidence="2" key="2">
    <citation type="submission" date="2021-01" db="EMBL/GenBank/DDBJ databases">
        <authorList>
            <person name="Lovell J.T."/>
            <person name="Bentley N."/>
            <person name="Bhattarai G."/>
            <person name="Jenkins J.W."/>
            <person name="Sreedasyam A."/>
            <person name="Alarcon Y."/>
            <person name="Bock C."/>
            <person name="Boston L."/>
            <person name="Carlson J."/>
            <person name="Cervantes K."/>
            <person name="Clermont K."/>
            <person name="Krom N."/>
            <person name="Kubenka K."/>
            <person name="Mamidi S."/>
            <person name="Mattison C."/>
            <person name="Monteros M."/>
            <person name="Pisani C."/>
            <person name="Plott C."/>
            <person name="Rajasekar S."/>
            <person name="Rhein H.S."/>
            <person name="Rohla C."/>
            <person name="Song M."/>
            <person name="Hilaire R.S."/>
            <person name="Shu S."/>
            <person name="Wells L."/>
            <person name="Wang X."/>
            <person name="Webber J."/>
            <person name="Heerema R.J."/>
            <person name="Klein P."/>
            <person name="Conner P."/>
            <person name="Grauke L."/>
            <person name="Grimwood J."/>
            <person name="Schmutz J."/>
            <person name="Randall J.J."/>
        </authorList>
    </citation>
    <scope>NUCLEOTIDE SEQUENCE</scope>
    <source>
        <tissue evidence="2">Leaf</tissue>
    </source>
</reference>
<evidence type="ECO:0000313" key="2">
    <source>
        <dbReference type="EMBL" id="KAG6690872.1"/>
    </source>
</evidence>
<evidence type="ECO:0000313" key="3">
    <source>
        <dbReference type="Proteomes" id="UP000811609"/>
    </source>
</evidence>
<dbReference type="AlphaFoldDB" id="A0A8T1PBQ9"/>
<keyword evidence="3" id="KW-1185">Reference proteome</keyword>
<accession>A0A8T1PBQ9</accession>
<organism evidence="1 3">
    <name type="scientific">Carya illinoinensis</name>
    <name type="common">Pecan</name>
    <dbReference type="NCBI Taxonomy" id="32201"/>
    <lineage>
        <taxon>Eukaryota</taxon>
        <taxon>Viridiplantae</taxon>
        <taxon>Streptophyta</taxon>
        <taxon>Embryophyta</taxon>
        <taxon>Tracheophyta</taxon>
        <taxon>Spermatophyta</taxon>
        <taxon>Magnoliopsida</taxon>
        <taxon>eudicotyledons</taxon>
        <taxon>Gunneridae</taxon>
        <taxon>Pentapetalae</taxon>
        <taxon>rosids</taxon>
        <taxon>fabids</taxon>
        <taxon>Fagales</taxon>
        <taxon>Juglandaceae</taxon>
        <taxon>Carya</taxon>
    </lineage>
</organism>
<dbReference type="Proteomes" id="UP000811246">
    <property type="component" value="Chromosome 10"/>
</dbReference>
<protein>
    <submittedName>
        <fullName evidence="1">Uncharacterized protein</fullName>
    </submittedName>
</protein>
<name>A0A8T1PBQ9_CARIL</name>